<dbReference type="GO" id="GO:0004672">
    <property type="term" value="F:protein kinase activity"/>
    <property type="evidence" value="ECO:0007669"/>
    <property type="project" value="InterPro"/>
</dbReference>
<keyword evidence="4" id="KW-0433">Leucine-rich repeat</keyword>
<keyword evidence="3" id="KW-0964">Secreted</keyword>
<evidence type="ECO:0000256" key="5">
    <source>
        <dbReference type="ARBA" id="ARBA00022692"/>
    </source>
</evidence>
<dbReference type="AlphaFoldDB" id="A0A8X7YA58"/>
<feature type="signal peptide" evidence="13">
    <location>
        <begin position="1"/>
        <end position="17"/>
    </location>
</feature>
<dbReference type="PANTHER" id="PTHR48007:SF37">
    <property type="entry name" value="LEUCINE-RICH REPEAT PROTEIN KINASE FAMILY PROTEIN"/>
    <property type="match status" value="1"/>
</dbReference>
<dbReference type="InterPro" id="IPR001245">
    <property type="entry name" value="Ser-Thr/Tyr_kinase_cat_dom"/>
</dbReference>
<evidence type="ECO:0000256" key="10">
    <source>
        <dbReference type="ARBA" id="ARBA00038043"/>
    </source>
</evidence>
<keyword evidence="7" id="KW-0677">Repeat</keyword>
<comment type="caution">
    <text evidence="15">The sequence shown here is derived from an EMBL/GenBank/DDBJ whole genome shotgun (WGS) entry which is preliminary data.</text>
</comment>
<dbReference type="InterPro" id="IPR001611">
    <property type="entry name" value="Leu-rich_rpt"/>
</dbReference>
<evidence type="ECO:0000256" key="8">
    <source>
        <dbReference type="ARBA" id="ARBA00022989"/>
    </source>
</evidence>
<dbReference type="EMBL" id="JAAWWB010000027">
    <property type="protein sequence ID" value="KAG6749068.1"/>
    <property type="molecule type" value="Genomic_DNA"/>
</dbReference>
<name>A0A8X7YA58_POPTO</name>
<sequence length="744" mass="81823">MLCHLPLLLTIPWNTISSPSLSLFSGLQYHQGVKWTHPTYPFEVEPKKKETHKKKPNPGGFSFCFFFPNLTDPLVLYSNNMMLVLLSTSHFLLCFFITLVASSTTPASNLSAPPDATALLAFKYKADLNKNLPFSQNTTFHFCQWPGVKCFQQKIIRLVLRDSDLGGIFAPKTLTSLDQLRVLGLQNNSLTGPIPYDLSKLTNLKSLFLDHNSFSGSFPPPLISLHRLRTLDLSYNNLSGPIPSALISLDRLYYLRLDRNLFNGSIPPLNQSSLLTLNVSFNNLSGAIPVTPTLLRFDLSSFSSNPSLCGKIIHKECHPASPFFGPSPAAVTVAPPPAVVISQNQAFQGVDLAQNGQKMKHKKDVLIIGFSSGAFVLIGSVICFVIAAKKQKTQKKSTAATASAGIIGPTAESVAVMQIDRQENELEERVKRVQGLHVGKSGSLAFCAGEAHLYTLDQLMRGSAELLGRGTMGTTYKAVLDNRLIVCVKRLDASKLSDGSKEVFEQHMESVGGLRHPNLVPLRAYFQAREERLLIYDYQPNGSLFSLIHGSKSTRAKPLHWTSCLKIAEDVAQGLSYIHQAWRLVHGNLKSSNVLLGPDFEACVSDYCLAVLANSPIDDEDDPDATAYKAPETRSSSQQATSKSDVYAFGVLLLELITGKPPSLLPLLVPQDVVNWVRSTRGHHQDEGAGEDNRLEMLLEVAIACSLTSPEQRPTMWQVLKMLQEIKETVLLEDSELDLQTGMP</sequence>
<reference evidence="15" key="1">
    <citation type="journal article" date="2020" name="bioRxiv">
        <title>Hybrid origin of Populus tomentosa Carr. identified through genome sequencing and phylogenomic analysis.</title>
        <authorList>
            <person name="An X."/>
            <person name="Gao K."/>
            <person name="Chen Z."/>
            <person name="Li J."/>
            <person name="Yang X."/>
            <person name="Yang X."/>
            <person name="Zhou J."/>
            <person name="Guo T."/>
            <person name="Zhao T."/>
            <person name="Huang S."/>
            <person name="Miao D."/>
            <person name="Khan W.U."/>
            <person name="Rao P."/>
            <person name="Ye M."/>
            <person name="Lei B."/>
            <person name="Liao W."/>
            <person name="Wang J."/>
            <person name="Ji L."/>
            <person name="Li Y."/>
            <person name="Guo B."/>
            <person name="Mustafa N.S."/>
            <person name="Li S."/>
            <person name="Yun Q."/>
            <person name="Keller S.R."/>
            <person name="Mao J."/>
            <person name="Zhang R."/>
            <person name="Strauss S.H."/>
        </authorList>
    </citation>
    <scope>NUCLEOTIDE SEQUENCE</scope>
    <source>
        <strain evidence="15">GM15</strain>
        <tissue evidence="15">Leaf</tissue>
    </source>
</reference>
<feature type="transmembrane region" description="Helical" evidence="12">
    <location>
        <begin position="365"/>
        <end position="388"/>
    </location>
</feature>
<evidence type="ECO:0000313" key="16">
    <source>
        <dbReference type="Proteomes" id="UP000886885"/>
    </source>
</evidence>
<comment type="subcellular location">
    <subcellularLocation>
        <location evidence="2">Membrane</location>
    </subcellularLocation>
    <subcellularLocation>
        <location evidence="1">Secreted</location>
        <location evidence="1">Cell wall</location>
    </subcellularLocation>
</comment>
<evidence type="ECO:0000259" key="14">
    <source>
        <dbReference type="PROSITE" id="PS50011"/>
    </source>
</evidence>
<dbReference type="GO" id="GO:0016020">
    <property type="term" value="C:membrane"/>
    <property type="evidence" value="ECO:0007669"/>
    <property type="project" value="UniProtKB-SubCell"/>
</dbReference>
<keyword evidence="8 12" id="KW-1133">Transmembrane helix</keyword>
<keyword evidence="16" id="KW-1185">Reference proteome</keyword>
<accession>A0A8X7YA58</accession>
<evidence type="ECO:0000256" key="11">
    <source>
        <dbReference type="SAM" id="MobiDB-lite"/>
    </source>
</evidence>
<evidence type="ECO:0000256" key="9">
    <source>
        <dbReference type="ARBA" id="ARBA00023136"/>
    </source>
</evidence>
<keyword evidence="3" id="KW-0134">Cell wall</keyword>
<evidence type="ECO:0000256" key="2">
    <source>
        <dbReference type="ARBA" id="ARBA00004370"/>
    </source>
</evidence>
<evidence type="ECO:0000256" key="12">
    <source>
        <dbReference type="SAM" id="Phobius"/>
    </source>
</evidence>
<gene>
    <name evidence="15" type="ORF">POTOM_046110</name>
</gene>
<comment type="similarity">
    <text evidence="10">Belongs to the polygalacturonase-inhibiting protein family.</text>
</comment>
<evidence type="ECO:0000256" key="1">
    <source>
        <dbReference type="ARBA" id="ARBA00004191"/>
    </source>
</evidence>
<evidence type="ECO:0000256" key="4">
    <source>
        <dbReference type="ARBA" id="ARBA00022614"/>
    </source>
</evidence>
<dbReference type="GO" id="GO:0005524">
    <property type="term" value="F:ATP binding"/>
    <property type="evidence" value="ECO:0007669"/>
    <property type="project" value="InterPro"/>
</dbReference>
<keyword evidence="6 13" id="KW-0732">Signal</keyword>
<keyword evidence="9 12" id="KW-0472">Membrane</keyword>
<proteinExistence type="inferred from homology"/>
<dbReference type="OrthoDB" id="4062651at2759"/>
<dbReference type="InterPro" id="IPR046959">
    <property type="entry name" value="PRK1-6/SRF4-like"/>
</dbReference>
<dbReference type="InterPro" id="IPR000719">
    <property type="entry name" value="Prot_kinase_dom"/>
</dbReference>
<feature type="region of interest" description="Disordered" evidence="11">
    <location>
        <begin position="620"/>
        <end position="641"/>
    </location>
</feature>
<dbReference type="Proteomes" id="UP000886885">
    <property type="component" value="Chromosome 14A"/>
</dbReference>
<feature type="transmembrane region" description="Helical" evidence="12">
    <location>
        <begin position="81"/>
        <end position="101"/>
    </location>
</feature>
<dbReference type="PANTHER" id="PTHR48007">
    <property type="entry name" value="LEUCINE-RICH REPEAT RECEPTOR-LIKE PROTEIN KINASE PXC1"/>
    <property type="match status" value="1"/>
</dbReference>
<evidence type="ECO:0000256" key="6">
    <source>
        <dbReference type="ARBA" id="ARBA00022729"/>
    </source>
</evidence>
<dbReference type="Pfam" id="PF00560">
    <property type="entry name" value="LRR_1"/>
    <property type="match status" value="3"/>
</dbReference>
<feature type="chain" id="PRO_5036488866" description="Protein kinase domain-containing protein" evidence="13">
    <location>
        <begin position="18"/>
        <end position="744"/>
    </location>
</feature>
<evidence type="ECO:0000256" key="3">
    <source>
        <dbReference type="ARBA" id="ARBA00022512"/>
    </source>
</evidence>
<organism evidence="15 16">
    <name type="scientific">Populus tomentosa</name>
    <name type="common">Chinese white poplar</name>
    <dbReference type="NCBI Taxonomy" id="118781"/>
    <lineage>
        <taxon>Eukaryota</taxon>
        <taxon>Viridiplantae</taxon>
        <taxon>Streptophyta</taxon>
        <taxon>Embryophyta</taxon>
        <taxon>Tracheophyta</taxon>
        <taxon>Spermatophyta</taxon>
        <taxon>Magnoliopsida</taxon>
        <taxon>eudicotyledons</taxon>
        <taxon>Gunneridae</taxon>
        <taxon>Pentapetalae</taxon>
        <taxon>rosids</taxon>
        <taxon>fabids</taxon>
        <taxon>Malpighiales</taxon>
        <taxon>Salicaceae</taxon>
        <taxon>Saliceae</taxon>
        <taxon>Populus</taxon>
    </lineage>
</organism>
<feature type="domain" description="Protein kinase" evidence="14">
    <location>
        <begin position="461"/>
        <end position="731"/>
    </location>
</feature>
<evidence type="ECO:0000256" key="13">
    <source>
        <dbReference type="SAM" id="SignalP"/>
    </source>
</evidence>
<dbReference type="PROSITE" id="PS50011">
    <property type="entry name" value="PROTEIN_KINASE_DOM"/>
    <property type="match status" value="1"/>
</dbReference>
<evidence type="ECO:0000313" key="15">
    <source>
        <dbReference type="EMBL" id="KAG6749068.1"/>
    </source>
</evidence>
<dbReference type="Pfam" id="PF07714">
    <property type="entry name" value="PK_Tyr_Ser-Thr"/>
    <property type="match status" value="1"/>
</dbReference>
<dbReference type="FunFam" id="3.80.10.10:FF:000400">
    <property type="entry name" value="Nuclear pore complex protein NUP107"/>
    <property type="match status" value="1"/>
</dbReference>
<keyword evidence="5 12" id="KW-0812">Transmembrane</keyword>
<protein>
    <recommendedName>
        <fullName evidence="14">Protein kinase domain-containing protein</fullName>
    </recommendedName>
</protein>
<evidence type="ECO:0000256" key="7">
    <source>
        <dbReference type="ARBA" id="ARBA00022737"/>
    </source>
</evidence>